<name>A0A367RWY1_NOSPU</name>
<dbReference type="InterPro" id="IPR025592">
    <property type="entry name" value="DUF4347"/>
</dbReference>
<protein>
    <recommendedName>
        <fullName evidence="1">DUF4347 domain-containing protein</fullName>
    </recommendedName>
</protein>
<dbReference type="Proteomes" id="UP000252085">
    <property type="component" value="Unassembled WGS sequence"/>
</dbReference>
<reference evidence="2 3" key="1">
    <citation type="submission" date="2016-04" db="EMBL/GenBank/DDBJ databases">
        <authorList>
            <person name="Evans L.H."/>
            <person name="Alamgir A."/>
            <person name="Owens N."/>
            <person name="Weber N.D."/>
            <person name="Virtaneva K."/>
            <person name="Barbian K."/>
            <person name="Babar A."/>
            <person name="Rosenke K."/>
        </authorList>
    </citation>
    <scope>NUCLEOTIDE SEQUENCE [LARGE SCALE GENOMIC DNA]</scope>
    <source>
        <strain evidence="2">NIES-2108</strain>
    </source>
</reference>
<proteinExistence type="predicted"/>
<gene>
    <name evidence="2" type="ORF">A6769_38805</name>
</gene>
<organism evidence="2 3">
    <name type="scientific">Nostoc punctiforme NIES-2108</name>
    <dbReference type="NCBI Taxonomy" id="1356359"/>
    <lineage>
        <taxon>Bacteria</taxon>
        <taxon>Bacillati</taxon>
        <taxon>Cyanobacteriota</taxon>
        <taxon>Cyanophyceae</taxon>
        <taxon>Nostocales</taxon>
        <taxon>Nostocaceae</taxon>
        <taxon>Nostoc</taxon>
    </lineage>
</organism>
<dbReference type="GO" id="GO:0016020">
    <property type="term" value="C:membrane"/>
    <property type="evidence" value="ECO:0007669"/>
    <property type="project" value="InterPro"/>
</dbReference>
<dbReference type="Pfam" id="PF14252">
    <property type="entry name" value="DUF4347"/>
    <property type="match status" value="1"/>
</dbReference>
<dbReference type="EMBL" id="LXQE01000033">
    <property type="protein sequence ID" value="RCJ41136.1"/>
    <property type="molecule type" value="Genomic_DNA"/>
</dbReference>
<dbReference type="SUPFAM" id="SSF49313">
    <property type="entry name" value="Cadherin-like"/>
    <property type="match status" value="1"/>
</dbReference>
<comment type="caution">
    <text evidence="2">The sequence shown here is derived from an EMBL/GenBank/DDBJ whole genome shotgun (WGS) entry which is preliminary data.</text>
</comment>
<evidence type="ECO:0000259" key="1">
    <source>
        <dbReference type="Pfam" id="PF14252"/>
    </source>
</evidence>
<dbReference type="AlphaFoldDB" id="A0A367RWY1"/>
<evidence type="ECO:0000313" key="2">
    <source>
        <dbReference type="EMBL" id="RCJ41136.1"/>
    </source>
</evidence>
<dbReference type="InterPro" id="IPR015919">
    <property type="entry name" value="Cadherin-like_sf"/>
</dbReference>
<dbReference type="GO" id="GO:0005509">
    <property type="term" value="F:calcium ion binding"/>
    <property type="evidence" value="ECO:0007669"/>
    <property type="project" value="InterPro"/>
</dbReference>
<dbReference type="Gene3D" id="2.60.40.60">
    <property type="entry name" value="Cadherins"/>
    <property type="match status" value="1"/>
</dbReference>
<feature type="domain" description="DUF4347" evidence="1">
    <location>
        <begin position="22"/>
        <end position="185"/>
    </location>
</feature>
<sequence length="806" mass="80828">MLITIPSQSTQDLHEQIPSTRLVFIDPKVENYPSLVTGVLPNTSVVILDADQDGIEQISQVLATHQEINSLHIVSHGKSGAIQLGNGWLTRSQLQNYVSQLESWKSRLTGDADILLYGCDVAKGEEGIAFVEQLSQLTGANVAASNNLTGNIEAGGNWNLEVTTGLIKSSLAFPKAVLDRYTTVLAEYKVTNTQDDNSLESLRKAIEQANATIEADTIVFDGNLFTNPQTIKLQSELFISEDLTITGTGKTSLIISGDANDNGNNDLGDTRVFFVSKGNVKLENLTVSGGYAQGGNGGNGISGGGGAAGLGGGLLINDGSVTLKNVTFDGNQAIGGIGGIGGKGGGYGGGGGGSGGNGGNSDGNGGSGGSGGNFGNNGVGGSGGVTAPGGGFGGGGGGGSVSGGGGGYGGGGGGGKDSYGYGGGGGGGNFGGGGGNGSGDIFSGNGGGGGGGAGLGGAVFIRTGSLTLDNATFSNNTALSGTGENPGQGKGGAIFILNQLTNSNGNDQGMPASLPKVISLTATFSTNNALDAENSTFTNGIGENQDNNDVFGTISAPPNTAPSLTGNATLAEIAEDTVNPNGSTITSLFDGNFSDVDPDSSLSGIAVVGNTSDASAQGRWQYSIDGDNWNDIGTVADEIALALSANTKLRFLPVANYNGTPDSLSVHALDNTYSGGFTENNPVTIDTTENGNSTSISADTATISTSISAVNDAPTDLELSANTVNDEAAANTVIGTFNSTDPDQNDIFAYSLVSGIDDTDNNAFTIDGNTLKISRSQTFPKRAIANKIISKLKSVSSSAISYLVYR</sequence>
<accession>A0A367RWY1</accession>
<evidence type="ECO:0000313" key="3">
    <source>
        <dbReference type="Proteomes" id="UP000252085"/>
    </source>
</evidence>